<sequence>MKFGKEFKQQMVPEWTEAYMDYNGLKRILRQIRFAKQCKQPSKSLKLLRHRSRLHRPFNAQIPEKDDTSEERDLEGQVIDVNINRVGHRKVYETKIRGNDEENEEDEVSFFKKLDAELNKVNTFYKDKVEAVVKEAVQLDKQMDAFIALKVIVENPDTDDDTSHSTNSITEPSDSTNPRKEGTEMSQGNKQTERTDSNSAHVRTCTMAPQGEIKGSDHKSAFIEILDRVKINNTLETPLATLKGLIKDSREDELSFEKDELRKFYQKLRLLKHYSFMNLSAFAKIMKKYEKFTSRAAAKAYMKVVDSSYLGSTDEVVTLLERVENMFIKHFSNSNRRNAMKSLRPKVRKEKHSVTFFTGFFSGFCIALLVAIVLSIETMKLMDKKEGTSYMANIFPLYSLYGFLVLHLLLYGLDIYFWRRYRVNYPFIFGFKHGTELGYREVFLLSSGLAVLALASFLIVVVITFLPFNVIYRSSRFFLIRCIRRCICAPLYQVTLPDFFLADNLTSQVQAVRSFSLYVCYYGLGEFSRKQNKCHSHDGYNAFYFIVAIIPYWIRLLQCLRRLFEEKESVHAYNGLKYFLTIVAVAIRTAFELRKGKTWMALALVSSAVATVMNTYWDIVMDWGLLRRQLQNFLLRDKLVVSHRSVYFMAMFLYVFLRFCWMQLVLEFDLPSLHKMTALTIFSALEIIRRGIWNFFRLENEHLNNVGKYRAFKSVPLPFNYYDEGKEN</sequence>
<evidence type="ECO:0000256" key="4">
    <source>
        <dbReference type="ARBA" id="ARBA00022475"/>
    </source>
</evidence>
<evidence type="ECO:0000256" key="3">
    <source>
        <dbReference type="ARBA" id="ARBA00022448"/>
    </source>
</evidence>
<evidence type="ECO:0000259" key="13">
    <source>
        <dbReference type="PROSITE" id="PS51382"/>
    </source>
</evidence>
<keyword evidence="6 11" id="KW-0812">Transmembrane</keyword>
<proteinExistence type="inferred from homology"/>
<evidence type="ECO:0000256" key="5">
    <source>
        <dbReference type="ARBA" id="ARBA00022592"/>
    </source>
</evidence>
<keyword evidence="7 11" id="KW-1133">Transmembrane helix</keyword>
<name>A0A7N0TCF6_KALFE</name>
<dbReference type="PANTHER" id="PTHR10783">
    <property type="entry name" value="XENOTROPIC AND POLYTROPIC RETROVIRUS RECEPTOR 1-RELATED"/>
    <property type="match status" value="1"/>
</dbReference>
<evidence type="ECO:0000256" key="8">
    <source>
        <dbReference type="ARBA" id="ARBA00023136"/>
    </source>
</evidence>
<feature type="transmembrane region" description="Helical" evidence="11">
    <location>
        <begin position="354"/>
        <end position="376"/>
    </location>
</feature>
<keyword evidence="3" id="KW-0813">Transport</keyword>
<dbReference type="AlphaFoldDB" id="A0A7N0TCF6"/>
<comment type="subcellular location">
    <subcellularLocation>
        <location evidence="1">Cell membrane</location>
        <topology evidence="1">Multi-pass membrane protein</topology>
    </subcellularLocation>
</comment>
<dbReference type="EnsemblPlants" id="Kaladp0032s0160.1.v1.1">
    <property type="protein sequence ID" value="Kaladp0032s0160.1.v1.1"/>
    <property type="gene ID" value="Kaladp0032s0160.v1.1"/>
</dbReference>
<dbReference type="InterPro" id="IPR034092">
    <property type="entry name" value="PHO1_SPX"/>
</dbReference>
<dbReference type="CDD" id="cd14476">
    <property type="entry name" value="SPX_PHO1_like"/>
    <property type="match status" value="1"/>
</dbReference>
<dbReference type="InterPro" id="IPR004331">
    <property type="entry name" value="SPX_dom"/>
</dbReference>
<feature type="domain" description="SPX" evidence="13">
    <location>
        <begin position="1"/>
        <end position="303"/>
    </location>
</feature>
<dbReference type="Gramene" id="Kaladp0032s0160.1.v1.1">
    <property type="protein sequence ID" value="Kaladp0032s0160.1.v1.1"/>
    <property type="gene ID" value="Kaladp0032s0160.v1.1"/>
</dbReference>
<keyword evidence="4" id="KW-1003">Cell membrane</keyword>
<dbReference type="GO" id="GO:0016036">
    <property type="term" value="P:cellular response to phosphate starvation"/>
    <property type="evidence" value="ECO:0007669"/>
    <property type="project" value="TreeGrafter"/>
</dbReference>
<feature type="transmembrane region" description="Helical" evidence="11">
    <location>
        <begin position="598"/>
        <end position="617"/>
    </location>
</feature>
<feature type="transmembrane region" description="Helical" evidence="11">
    <location>
        <begin position="646"/>
        <end position="666"/>
    </location>
</feature>
<keyword evidence="15" id="KW-1185">Reference proteome</keyword>
<dbReference type="Pfam" id="PF03105">
    <property type="entry name" value="SPX"/>
    <property type="match status" value="1"/>
</dbReference>
<evidence type="ECO:0000256" key="6">
    <source>
        <dbReference type="ARBA" id="ARBA00022692"/>
    </source>
</evidence>
<keyword evidence="5" id="KW-0592">Phosphate transport</keyword>
<dbReference type="Pfam" id="PF03124">
    <property type="entry name" value="EXS"/>
    <property type="match status" value="1"/>
</dbReference>
<dbReference type="GO" id="GO:0005802">
    <property type="term" value="C:trans-Golgi network"/>
    <property type="evidence" value="ECO:0007669"/>
    <property type="project" value="TreeGrafter"/>
</dbReference>
<evidence type="ECO:0000256" key="9">
    <source>
        <dbReference type="ARBA" id="ARBA00043939"/>
    </source>
</evidence>
<dbReference type="PROSITE" id="PS51382">
    <property type="entry name" value="SPX"/>
    <property type="match status" value="1"/>
</dbReference>
<evidence type="ECO:0000313" key="15">
    <source>
        <dbReference type="Proteomes" id="UP000594263"/>
    </source>
</evidence>
<dbReference type="PROSITE" id="PS51380">
    <property type="entry name" value="EXS"/>
    <property type="match status" value="1"/>
</dbReference>
<comment type="function">
    <text evidence="9">May transport inorganic phosphate (Pi).</text>
</comment>
<feature type="region of interest" description="Disordered" evidence="10">
    <location>
        <begin position="156"/>
        <end position="202"/>
    </location>
</feature>
<accession>A0A7N0TCF6</accession>
<feature type="transmembrane region" description="Helical" evidence="11">
    <location>
        <begin position="449"/>
        <end position="472"/>
    </location>
</feature>
<dbReference type="GO" id="GO:0005886">
    <property type="term" value="C:plasma membrane"/>
    <property type="evidence" value="ECO:0007669"/>
    <property type="project" value="UniProtKB-SubCell"/>
</dbReference>
<comment type="similarity">
    <text evidence="2">Belongs to the SYG1 (TC 2.A.94) family.</text>
</comment>
<feature type="domain" description="EXS" evidence="12">
    <location>
        <begin position="535"/>
        <end position="728"/>
    </location>
</feature>
<dbReference type="OMA" id="NPYTWLF"/>
<organism evidence="14 15">
    <name type="scientific">Kalanchoe fedtschenkoi</name>
    <name type="common">Lavender scallops</name>
    <name type="synonym">South American air plant</name>
    <dbReference type="NCBI Taxonomy" id="63787"/>
    <lineage>
        <taxon>Eukaryota</taxon>
        <taxon>Viridiplantae</taxon>
        <taxon>Streptophyta</taxon>
        <taxon>Embryophyta</taxon>
        <taxon>Tracheophyta</taxon>
        <taxon>Spermatophyta</taxon>
        <taxon>Magnoliopsida</taxon>
        <taxon>eudicotyledons</taxon>
        <taxon>Gunneridae</taxon>
        <taxon>Pentapetalae</taxon>
        <taxon>Saxifragales</taxon>
        <taxon>Crassulaceae</taxon>
        <taxon>Kalanchoe</taxon>
    </lineage>
</organism>
<keyword evidence="8 11" id="KW-0472">Membrane</keyword>
<protein>
    <submittedName>
        <fullName evidence="14">Uncharacterized protein</fullName>
    </submittedName>
</protein>
<feature type="transmembrane region" description="Helical" evidence="11">
    <location>
        <begin position="397"/>
        <end position="418"/>
    </location>
</feature>
<evidence type="ECO:0000313" key="14">
    <source>
        <dbReference type="EnsemblPlants" id="Kaladp0032s0160.1.v1.1"/>
    </source>
</evidence>
<feature type="transmembrane region" description="Helical" evidence="11">
    <location>
        <begin position="539"/>
        <end position="555"/>
    </location>
</feature>
<evidence type="ECO:0000259" key="12">
    <source>
        <dbReference type="PROSITE" id="PS51380"/>
    </source>
</evidence>
<dbReference type="InterPro" id="IPR004342">
    <property type="entry name" value="EXS_C"/>
</dbReference>
<evidence type="ECO:0000256" key="11">
    <source>
        <dbReference type="SAM" id="Phobius"/>
    </source>
</evidence>
<dbReference type="Proteomes" id="UP000594263">
    <property type="component" value="Unplaced"/>
</dbReference>
<dbReference type="GO" id="GO:0000822">
    <property type="term" value="F:inositol hexakisphosphate binding"/>
    <property type="evidence" value="ECO:0007669"/>
    <property type="project" value="TreeGrafter"/>
</dbReference>
<evidence type="ECO:0000256" key="1">
    <source>
        <dbReference type="ARBA" id="ARBA00004651"/>
    </source>
</evidence>
<reference evidence="14" key="1">
    <citation type="submission" date="2021-01" db="UniProtKB">
        <authorList>
            <consortium name="EnsemblPlants"/>
        </authorList>
    </citation>
    <scope>IDENTIFICATION</scope>
</reference>
<feature type="transmembrane region" description="Helical" evidence="11">
    <location>
        <begin position="575"/>
        <end position="591"/>
    </location>
</feature>
<dbReference type="GO" id="GO:0006817">
    <property type="term" value="P:phosphate ion transport"/>
    <property type="evidence" value="ECO:0007669"/>
    <property type="project" value="UniProtKB-KW"/>
</dbReference>
<evidence type="ECO:0000256" key="2">
    <source>
        <dbReference type="ARBA" id="ARBA00009665"/>
    </source>
</evidence>
<evidence type="ECO:0000256" key="10">
    <source>
        <dbReference type="SAM" id="MobiDB-lite"/>
    </source>
</evidence>
<dbReference type="PANTHER" id="PTHR10783:SF104">
    <property type="entry name" value="PHOSPHATE TRANSPORTER PHO1 HOMOLOG 10"/>
    <property type="match status" value="1"/>
</dbReference>
<evidence type="ECO:0000256" key="7">
    <source>
        <dbReference type="ARBA" id="ARBA00022989"/>
    </source>
</evidence>